<sequence length="130" mass="13840">MFIHLVLSMQCRHLHCSALLCAVISRLSLPALCLLAAPAASTPLCSLFSPPLACLRLGPSALACAGREEPWNWIGMDGSSELDIAVDVVRLSGLGDSGKWAPRAWACSHLAGREEKWGRWAGLGSPSSIF</sequence>
<dbReference type="RefSeq" id="XP_049142132.1">
    <property type="nucleotide sequence ID" value="XM_049284989.1"/>
</dbReference>
<organism evidence="2 3">
    <name type="scientific">Colletotrichum lupini</name>
    <dbReference type="NCBI Taxonomy" id="145971"/>
    <lineage>
        <taxon>Eukaryota</taxon>
        <taxon>Fungi</taxon>
        <taxon>Dikarya</taxon>
        <taxon>Ascomycota</taxon>
        <taxon>Pezizomycotina</taxon>
        <taxon>Sordariomycetes</taxon>
        <taxon>Hypocreomycetidae</taxon>
        <taxon>Glomerellales</taxon>
        <taxon>Glomerellaceae</taxon>
        <taxon>Colletotrichum</taxon>
        <taxon>Colletotrichum acutatum species complex</taxon>
    </lineage>
</organism>
<dbReference type="GeneID" id="73339999"/>
<evidence type="ECO:0000313" key="3">
    <source>
        <dbReference type="Proteomes" id="UP000830671"/>
    </source>
</evidence>
<feature type="chain" id="PRO_5040308749" evidence="1">
    <location>
        <begin position="42"/>
        <end position="130"/>
    </location>
</feature>
<evidence type="ECO:0000313" key="2">
    <source>
        <dbReference type="EMBL" id="UQC80502.1"/>
    </source>
</evidence>
<keyword evidence="3" id="KW-1185">Reference proteome</keyword>
<evidence type="ECO:0000256" key="1">
    <source>
        <dbReference type="SAM" id="SignalP"/>
    </source>
</evidence>
<protein>
    <submittedName>
        <fullName evidence="2">Uncharacterized protein</fullName>
    </submittedName>
</protein>
<proteinExistence type="predicted"/>
<dbReference type="EMBL" id="CP019475">
    <property type="protein sequence ID" value="UQC80502.1"/>
    <property type="molecule type" value="Genomic_DNA"/>
</dbReference>
<reference evidence="2" key="1">
    <citation type="journal article" date="2021" name="Mol. Plant Microbe Interact.">
        <title>Complete Genome Sequence of the Plant-Pathogenic Fungus Colletotrichum lupini.</title>
        <authorList>
            <person name="Baroncelli R."/>
            <person name="Pensec F."/>
            <person name="Da Lio D."/>
            <person name="Boufleur T."/>
            <person name="Vicente I."/>
            <person name="Sarrocco S."/>
            <person name="Picot A."/>
            <person name="Baraldi E."/>
            <person name="Sukno S."/>
            <person name="Thon M."/>
            <person name="Le Floch G."/>
        </authorList>
    </citation>
    <scope>NUCLEOTIDE SEQUENCE</scope>
    <source>
        <strain evidence="2">IMI 504893</strain>
    </source>
</reference>
<accession>A0A9Q8SNA1</accession>
<dbReference type="AlphaFoldDB" id="A0A9Q8SNA1"/>
<keyword evidence="1" id="KW-0732">Signal</keyword>
<name>A0A9Q8SNA1_9PEZI</name>
<dbReference type="KEGG" id="clup:CLUP02_05985"/>
<dbReference type="Proteomes" id="UP000830671">
    <property type="component" value="Chromosome 3"/>
</dbReference>
<gene>
    <name evidence="2" type="ORF">CLUP02_05985</name>
</gene>
<feature type="signal peptide" evidence="1">
    <location>
        <begin position="1"/>
        <end position="41"/>
    </location>
</feature>